<dbReference type="InterPro" id="IPR036318">
    <property type="entry name" value="FAD-bd_PCMH-like_sf"/>
</dbReference>
<dbReference type="InterPro" id="IPR006094">
    <property type="entry name" value="Oxid_FAD_bind_N"/>
</dbReference>
<dbReference type="GO" id="GO:0005739">
    <property type="term" value="C:mitochondrion"/>
    <property type="evidence" value="ECO:0007669"/>
    <property type="project" value="TreeGrafter"/>
</dbReference>
<dbReference type="InterPro" id="IPR016164">
    <property type="entry name" value="FAD-linked_Oxase-like_C"/>
</dbReference>
<dbReference type="KEGG" id="gtr:GLOTRDRAFT_43196"/>
<feature type="domain" description="FAD-binding PCMH-type" evidence="5">
    <location>
        <begin position="105"/>
        <end position="294"/>
    </location>
</feature>
<evidence type="ECO:0000313" key="7">
    <source>
        <dbReference type="Proteomes" id="UP000030669"/>
    </source>
</evidence>
<dbReference type="GO" id="GO:0071949">
    <property type="term" value="F:FAD binding"/>
    <property type="evidence" value="ECO:0007669"/>
    <property type="project" value="InterPro"/>
</dbReference>
<dbReference type="PANTHER" id="PTHR11748:SF114">
    <property type="entry name" value="ARYL-ALCOHOL OXIDASE VANILLYL-ALCOHOL OXIDASE (AFU_ORTHOLOGUE AFUA_3G09500)-RELATED"/>
    <property type="match status" value="1"/>
</dbReference>
<dbReference type="InterPro" id="IPR016169">
    <property type="entry name" value="FAD-bd_PCMH_sub2"/>
</dbReference>
<reference evidence="6 7" key="1">
    <citation type="journal article" date="2012" name="Science">
        <title>The Paleozoic origin of enzymatic lignin decomposition reconstructed from 31 fungal genomes.</title>
        <authorList>
            <person name="Floudas D."/>
            <person name="Binder M."/>
            <person name="Riley R."/>
            <person name="Barry K."/>
            <person name="Blanchette R.A."/>
            <person name="Henrissat B."/>
            <person name="Martinez A.T."/>
            <person name="Otillar R."/>
            <person name="Spatafora J.W."/>
            <person name="Yadav J.S."/>
            <person name="Aerts A."/>
            <person name="Benoit I."/>
            <person name="Boyd A."/>
            <person name="Carlson A."/>
            <person name="Copeland A."/>
            <person name="Coutinho P.M."/>
            <person name="de Vries R.P."/>
            <person name="Ferreira P."/>
            <person name="Findley K."/>
            <person name="Foster B."/>
            <person name="Gaskell J."/>
            <person name="Glotzer D."/>
            <person name="Gorecki P."/>
            <person name="Heitman J."/>
            <person name="Hesse C."/>
            <person name="Hori C."/>
            <person name="Igarashi K."/>
            <person name="Jurgens J.A."/>
            <person name="Kallen N."/>
            <person name="Kersten P."/>
            <person name="Kohler A."/>
            <person name="Kuees U."/>
            <person name="Kumar T.K.A."/>
            <person name="Kuo A."/>
            <person name="LaButti K."/>
            <person name="Larrondo L.F."/>
            <person name="Lindquist E."/>
            <person name="Ling A."/>
            <person name="Lombard V."/>
            <person name="Lucas S."/>
            <person name="Lundell T."/>
            <person name="Martin R."/>
            <person name="McLaughlin D.J."/>
            <person name="Morgenstern I."/>
            <person name="Morin E."/>
            <person name="Murat C."/>
            <person name="Nagy L.G."/>
            <person name="Nolan M."/>
            <person name="Ohm R.A."/>
            <person name="Patyshakuliyeva A."/>
            <person name="Rokas A."/>
            <person name="Ruiz-Duenas F.J."/>
            <person name="Sabat G."/>
            <person name="Salamov A."/>
            <person name="Samejima M."/>
            <person name="Schmutz J."/>
            <person name="Slot J.C."/>
            <person name="St John F."/>
            <person name="Stenlid J."/>
            <person name="Sun H."/>
            <person name="Sun S."/>
            <person name="Syed K."/>
            <person name="Tsang A."/>
            <person name="Wiebenga A."/>
            <person name="Young D."/>
            <person name="Pisabarro A."/>
            <person name="Eastwood D.C."/>
            <person name="Martin F."/>
            <person name="Cullen D."/>
            <person name="Grigoriev I.V."/>
            <person name="Hibbett D.S."/>
        </authorList>
    </citation>
    <scope>NUCLEOTIDE SEQUENCE [LARGE SCALE GENOMIC DNA]</scope>
    <source>
        <strain evidence="6 7">ATCC 11539</strain>
    </source>
</reference>
<protein>
    <submittedName>
        <fullName evidence="6">Vanillyl-alcohol oxidase</fullName>
    </submittedName>
</protein>
<dbReference type="GeneID" id="19306177"/>
<evidence type="ECO:0000256" key="2">
    <source>
        <dbReference type="ARBA" id="ARBA00022630"/>
    </source>
</evidence>
<dbReference type="InterPro" id="IPR016167">
    <property type="entry name" value="FAD-bd_PCMH_sub1"/>
</dbReference>
<dbReference type="PROSITE" id="PS51387">
    <property type="entry name" value="FAD_PCMH"/>
    <property type="match status" value="1"/>
</dbReference>
<dbReference type="InterPro" id="IPR016166">
    <property type="entry name" value="FAD-bd_PCMH"/>
</dbReference>
<gene>
    <name evidence="6" type="ORF">GLOTRDRAFT_43196</name>
</gene>
<keyword evidence="3" id="KW-0274">FAD</keyword>
<dbReference type="Gene3D" id="1.10.45.10">
    <property type="entry name" value="Vanillyl-alcohol Oxidase, Chain A, domain 4"/>
    <property type="match status" value="1"/>
</dbReference>
<dbReference type="InterPro" id="IPR004113">
    <property type="entry name" value="FAD-bd_oxidored_4_C"/>
</dbReference>
<dbReference type="SUPFAM" id="SSF55103">
    <property type="entry name" value="FAD-linked oxidases, C-terminal domain"/>
    <property type="match status" value="1"/>
</dbReference>
<dbReference type="InterPro" id="IPR016170">
    <property type="entry name" value="Cytok_DH_C_sf"/>
</dbReference>
<dbReference type="Pfam" id="PF02913">
    <property type="entry name" value="FAD-oxidase_C"/>
    <property type="match status" value="1"/>
</dbReference>
<keyword evidence="2" id="KW-0285">Flavoprotein</keyword>
<keyword evidence="4" id="KW-0560">Oxidoreductase</keyword>
<dbReference type="Pfam" id="PF01565">
    <property type="entry name" value="FAD_binding_4"/>
    <property type="match status" value="1"/>
</dbReference>
<evidence type="ECO:0000259" key="5">
    <source>
        <dbReference type="PROSITE" id="PS51387"/>
    </source>
</evidence>
<sequence>MAPFVSTALPEGRPKKIERPPWHGTCLYQHETSPWFEESLRLATENRRKVAVPPGHTAKSLEEALLDLANILGQEWVKLNDVPLIDGDYHAVPLSHDSYHILDPGDFVASAVCWPANTEEVSKTVVWANKWKVPIWPLSIGRNLGYGGSAPRVRGSVVLDLGRRMNKVLNVDVENAVCLIEPGVQYVTLYEYLQSIGVGNDLWIDVPDLPGGSVMGNALDRGVGYTPYGDHWAHHIGMEVVTPTGEIIRTGMGSMEGSECWQLFRYGFGPHQDGIFTQSNFGIVTKMGMELLPNPGGVRVFMAAFPKYADLHEAIEVIRPLMIRKVIGNVPMVRLGLQDASLYKTRDDFELDERGVVKPESAQKVIEELNTGAWVFYAALYGPDEVTLAKYQYIQEQFHRRIPNTKFYQREDVPENHYLHNYARFTTGIPTWRELDRMKWIPNAAHLFFAPLSANNGKDAGRQANMFRARMEEYGFNYLGTFFIGTRAMHHVISFMYNRKDVAEKKKALACIRALIADAASIGVGEYRTHLALQDQVAKTYNWNNGAIMKFNEQLKDALDPNGILQPGRSGIWPKDYRGKGFELWGGEERSNLVENQDGLNLTLTP</sequence>
<dbReference type="Gene3D" id="3.40.462.10">
    <property type="entry name" value="FAD-linked oxidases, C-terminal domain"/>
    <property type="match status" value="1"/>
</dbReference>
<accession>S7Q4Y0</accession>
<dbReference type="EMBL" id="KB469303">
    <property type="protein sequence ID" value="EPQ54562.1"/>
    <property type="molecule type" value="Genomic_DNA"/>
</dbReference>
<dbReference type="InterPro" id="IPR016171">
    <property type="entry name" value="Vanillyl_alc_oxidase_C-sub2"/>
</dbReference>
<dbReference type="HOGENOM" id="CLU_024402_0_0_1"/>
<dbReference type="GO" id="GO:1903457">
    <property type="term" value="P:lactate catabolic process"/>
    <property type="evidence" value="ECO:0007669"/>
    <property type="project" value="TreeGrafter"/>
</dbReference>
<evidence type="ECO:0000256" key="4">
    <source>
        <dbReference type="ARBA" id="ARBA00023002"/>
    </source>
</evidence>
<dbReference type="PANTHER" id="PTHR11748">
    <property type="entry name" value="D-LACTATE DEHYDROGENASE"/>
    <property type="match status" value="1"/>
</dbReference>
<dbReference type="Gene3D" id="3.30.465.10">
    <property type="match status" value="1"/>
</dbReference>
<dbReference type="RefSeq" id="XP_007866662.1">
    <property type="nucleotide sequence ID" value="XM_007868471.1"/>
</dbReference>
<dbReference type="AlphaFoldDB" id="S7Q4Y0"/>
<dbReference type="GO" id="GO:0008720">
    <property type="term" value="F:D-lactate dehydrogenase (NAD+) activity"/>
    <property type="evidence" value="ECO:0007669"/>
    <property type="project" value="TreeGrafter"/>
</dbReference>
<evidence type="ECO:0000256" key="3">
    <source>
        <dbReference type="ARBA" id="ARBA00022827"/>
    </source>
</evidence>
<dbReference type="GO" id="GO:0004458">
    <property type="term" value="F:D-lactate dehydrogenase (cytochrome) activity"/>
    <property type="evidence" value="ECO:0007669"/>
    <property type="project" value="TreeGrafter"/>
</dbReference>
<dbReference type="STRING" id="670483.S7Q4Y0"/>
<dbReference type="OMA" id="NVPTIRH"/>
<dbReference type="Proteomes" id="UP000030669">
    <property type="component" value="Unassembled WGS sequence"/>
</dbReference>
<comment type="cofactor">
    <cofactor evidence="1">
        <name>FAD</name>
        <dbReference type="ChEBI" id="CHEBI:57692"/>
    </cofactor>
</comment>
<dbReference type="SUPFAM" id="SSF56176">
    <property type="entry name" value="FAD-binding/transporter-associated domain-like"/>
    <property type="match status" value="1"/>
</dbReference>
<organism evidence="6 7">
    <name type="scientific">Gloeophyllum trabeum (strain ATCC 11539 / FP-39264 / Madison 617)</name>
    <name type="common">Brown rot fungus</name>
    <dbReference type="NCBI Taxonomy" id="670483"/>
    <lineage>
        <taxon>Eukaryota</taxon>
        <taxon>Fungi</taxon>
        <taxon>Dikarya</taxon>
        <taxon>Basidiomycota</taxon>
        <taxon>Agaricomycotina</taxon>
        <taxon>Agaricomycetes</taxon>
        <taxon>Gloeophyllales</taxon>
        <taxon>Gloeophyllaceae</taxon>
        <taxon>Gloeophyllum</taxon>
    </lineage>
</organism>
<keyword evidence="7" id="KW-1185">Reference proteome</keyword>
<proteinExistence type="predicted"/>
<dbReference type="eggNOG" id="KOG1231">
    <property type="taxonomic scope" value="Eukaryota"/>
</dbReference>
<evidence type="ECO:0000256" key="1">
    <source>
        <dbReference type="ARBA" id="ARBA00001974"/>
    </source>
</evidence>
<dbReference type="OrthoDB" id="5332616at2759"/>
<name>S7Q4Y0_GLOTA</name>
<evidence type="ECO:0000313" key="6">
    <source>
        <dbReference type="EMBL" id="EPQ54562.1"/>
    </source>
</evidence>
<dbReference type="Gene3D" id="3.30.43.10">
    <property type="entry name" value="Uridine Diphospho-n-acetylenolpyruvylglucosamine Reductase, domain 2"/>
    <property type="match status" value="1"/>
</dbReference>